<keyword evidence="2" id="KW-0732">Signal</keyword>
<dbReference type="SUPFAM" id="SSF52266">
    <property type="entry name" value="SGNH hydrolase"/>
    <property type="match status" value="1"/>
</dbReference>
<evidence type="ECO:0000313" key="5">
    <source>
        <dbReference type="Proteomes" id="UP000277212"/>
    </source>
</evidence>
<evidence type="ECO:0000256" key="1">
    <source>
        <dbReference type="SAM" id="MobiDB-lite"/>
    </source>
</evidence>
<organism evidence="4 5">
    <name type="scientific">Fusarium kuroshium</name>
    <dbReference type="NCBI Taxonomy" id="2010991"/>
    <lineage>
        <taxon>Eukaryota</taxon>
        <taxon>Fungi</taxon>
        <taxon>Dikarya</taxon>
        <taxon>Ascomycota</taxon>
        <taxon>Pezizomycotina</taxon>
        <taxon>Sordariomycetes</taxon>
        <taxon>Hypocreomycetidae</taxon>
        <taxon>Hypocreales</taxon>
        <taxon>Nectriaceae</taxon>
        <taxon>Fusarium</taxon>
        <taxon>Fusarium solani species complex</taxon>
    </lineage>
</organism>
<dbReference type="CDD" id="cd01833">
    <property type="entry name" value="XynB_like"/>
    <property type="match status" value="1"/>
</dbReference>
<evidence type="ECO:0000313" key="4">
    <source>
        <dbReference type="EMBL" id="RMJ09431.1"/>
    </source>
</evidence>
<sequence>MPQLQSVVLLLFTVLASVSIAAPPPAGSHPTDTLRIVARDPDYEHSPSVVQSPSLLTGEAIEETPSSAESFTKPPQSHSGQHTDLWSPPTLTIYTSIAVPTRKPNSKPNPSCRPAGGKEILQYQKTQPGRAIKDGVKLRILCVGDSITAGFGDTDGNGYRQQLRKDLSKNQVVWAGTQLNENSGMADGYHAGFPGKTIKYISNHVGPSLKQRPNIILLAAGTNDMNSNTSTIAVDGNDPRQAAGRLGNLIDKITEECPDAVVLVSIIINTCDSRDMHAQRERTKQYQKFIPGIVRQRQQKGKHVMVVDFSRWEEAGDNLLRDCVHPTDDAYDLMGDWWYSFITQVDEDWIQEPQGSDPYRGNN</sequence>
<dbReference type="PANTHER" id="PTHR30383:SF5">
    <property type="entry name" value="SGNH HYDROLASE-TYPE ESTERASE DOMAIN-CONTAINING PROTEIN"/>
    <property type="match status" value="1"/>
</dbReference>
<dbReference type="InterPro" id="IPR036514">
    <property type="entry name" value="SGNH_hydro_sf"/>
</dbReference>
<protein>
    <recommendedName>
        <fullName evidence="3">SGNH hydrolase-type esterase domain-containing protein</fullName>
    </recommendedName>
</protein>
<feature type="compositionally biased region" description="Polar residues" evidence="1">
    <location>
        <begin position="64"/>
        <end position="88"/>
    </location>
</feature>
<dbReference type="Gene3D" id="3.40.50.1110">
    <property type="entry name" value="SGNH hydrolase"/>
    <property type="match status" value="1"/>
</dbReference>
<dbReference type="PANTHER" id="PTHR30383">
    <property type="entry name" value="THIOESTERASE 1/PROTEASE 1/LYSOPHOSPHOLIPASE L1"/>
    <property type="match status" value="1"/>
</dbReference>
<dbReference type="Proteomes" id="UP000277212">
    <property type="component" value="Unassembled WGS sequence"/>
</dbReference>
<accession>A0A3M2RVW9</accession>
<dbReference type="STRING" id="2010991.A0A3M2RVW9"/>
<feature type="domain" description="SGNH hydrolase-type esterase" evidence="3">
    <location>
        <begin position="142"/>
        <end position="333"/>
    </location>
</feature>
<dbReference type="InterPro" id="IPR013830">
    <property type="entry name" value="SGNH_hydro"/>
</dbReference>
<comment type="caution">
    <text evidence="4">The sequence shown here is derived from an EMBL/GenBank/DDBJ whole genome shotgun (WGS) entry which is preliminary data.</text>
</comment>
<feature type="region of interest" description="Disordered" evidence="1">
    <location>
        <begin position="60"/>
        <end position="88"/>
    </location>
</feature>
<dbReference type="AlphaFoldDB" id="A0A3M2RVW9"/>
<evidence type="ECO:0000256" key="2">
    <source>
        <dbReference type="SAM" id="SignalP"/>
    </source>
</evidence>
<reference evidence="4 5" key="1">
    <citation type="submission" date="2017-06" db="EMBL/GenBank/DDBJ databases">
        <title>Comparative genomic analysis of Ambrosia Fusariam Clade fungi.</title>
        <authorList>
            <person name="Stajich J.E."/>
            <person name="Carrillo J."/>
            <person name="Kijimoto T."/>
            <person name="Eskalen A."/>
            <person name="O'Donnell K."/>
            <person name="Kasson M."/>
        </authorList>
    </citation>
    <scope>NUCLEOTIDE SEQUENCE [LARGE SCALE GENOMIC DNA]</scope>
    <source>
        <strain evidence="4">UCR3666</strain>
    </source>
</reference>
<dbReference type="InterPro" id="IPR051532">
    <property type="entry name" value="Ester_Hydrolysis_Enzymes"/>
</dbReference>
<feature type="chain" id="PRO_5018225340" description="SGNH hydrolase-type esterase domain-containing protein" evidence="2">
    <location>
        <begin position="22"/>
        <end position="363"/>
    </location>
</feature>
<feature type="signal peptide" evidence="2">
    <location>
        <begin position="1"/>
        <end position="21"/>
    </location>
</feature>
<name>A0A3M2RVW9_9HYPO</name>
<dbReference type="GO" id="GO:0004622">
    <property type="term" value="F:phosphatidylcholine lysophospholipase activity"/>
    <property type="evidence" value="ECO:0007669"/>
    <property type="project" value="TreeGrafter"/>
</dbReference>
<keyword evidence="5" id="KW-1185">Reference proteome</keyword>
<gene>
    <name evidence="4" type="ORF">CDV36_010944</name>
</gene>
<dbReference type="EMBL" id="NKUJ01000242">
    <property type="protein sequence ID" value="RMJ09431.1"/>
    <property type="molecule type" value="Genomic_DNA"/>
</dbReference>
<proteinExistence type="predicted"/>
<evidence type="ECO:0000259" key="3">
    <source>
        <dbReference type="Pfam" id="PF13472"/>
    </source>
</evidence>
<dbReference type="Pfam" id="PF13472">
    <property type="entry name" value="Lipase_GDSL_2"/>
    <property type="match status" value="1"/>
</dbReference>
<dbReference type="OrthoDB" id="2119228at2759"/>